<dbReference type="AlphaFoldDB" id="F2NFD0"/>
<name>F2NFD0_DESAR</name>
<evidence type="ECO:0000256" key="4">
    <source>
        <dbReference type="ARBA" id="ARBA00038388"/>
    </source>
</evidence>
<dbReference type="PROSITE" id="PS00211">
    <property type="entry name" value="ABC_TRANSPORTER_1"/>
    <property type="match status" value="1"/>
</dbReference>
<dbReference type="InterPro" id="IPR003593">
    <property type="entry name" value="AAA+_ATPase"/>
</dbReference>
<dbReference type="InterPro" id="IPR027417">
    <property type="entry name" value="P-loop_NTPase"/>
</dbReference>
<keyword evidence="2" id="KW-0547">Nucleotide-binding</keyword>
<proteinExistence type="inferred from homology"/>
<organism evidence="6 7">
    <name type="scientific">Desulfobacca acetoxidans (strain ATCC 700848 / DSM 11109 / ASRB2)</name>
    <dbReference type="NCBI Taxonomy" id="880072"/>
    <lineage>
        <taxon>Bacteria</taxon>
        <taxon>Pseudomonadati</taxon>
        <taxon>Thermodesulfobacteriota</taxon>
        <taxon>Desulfobaccia</taxon>
        <taxon>Desulfobaccales</taxon>
        <taxon>Desulfobaccaceae</taxon>
        <taxon>Desulfobacca</taxon>
    </lineage>
</organism>
<keyword evidence="1" id="KW-0813">Transport</keyword>
<dbReference type="InterPro" id="IPR003439">
    <property type="entry name" value="ABC_transporter-like_ATP-bd"/>
</dbReference>
<dbReference type="eggNOG" id="COG1136">
    <property type="taxonomic scope" value="Bacteria"/>
</dbReference>
<dbReference type="InterPro" id="IPR017871">
    <property type="entry name" value="ABC_transporter-like_CS"/>
</dbReference>
<dbReference type="SMART" id="SM00382">
    <property type="entry name" value="AAA"/>
    <property type="match status" value="1"/>
</dbReference>
<dbReference type="Proteomes" id="UP000000483">
    <property type="component" value="Chromosome"/>
</dbReference>
<dbReference type="Gene3D" id="3.40.50.300">
    <property type="entry name" value="P-loop containing nucleotide triphosphate hydrolases"/>
    <property type="match status" value="1"/>
</dbReference>
<dbReference type="GO" id="GO:0005524">
    <property type="term" value="F:ATP binding"/>
    <property type="evidence" value="ECO:0007669"/>
    <property type="project" value="UniProtKB-KW"/>
</dbReference>
<dbReference type="KEGG" id="dao:Desac_2221"/>
<dbReference type="GO" id="GO:0022857">
    <property type="term" value="F:transmembrane transporter activity"/>
    <property type="evidence" value="ECO:0007669"/>
    <property type="project" value="UniProtKB-ARBA"/>
</dbReference>
<dbReference type="PANTHER" id="PTHR24220">
    <property type="entry name" value="IMPORT ATP-BINDING PROTEIN"/>
    <property type="match status" value="1"/>
</dbReference>
<dbReference type="HOGENOM" id="CLU_000604_1_22_7"/>
<evidence type="ECO:0000313" key="7">
    <source>
        <dbReference type="Proteomes" id="UP000000483"/>
    </source>
</evidence>
<dbReference type="FunFam" id="3.40.50.300:FF:000032">
    <property type="entry name" value="Export ABC transporter ATP-binding protein"/>
    <property type="match status" value="1"/>
</dbReference>
<dbReference type="Pfam" id="PF00005">
    <property type="entry name" value="ABC_tran"/>
    <property type="match status" value="1"/>
</dbReference>
<dbReference type="InterPro" id="IPR015854">
    <property type="entry name" value="ABC_transpr_LolD-like"/>
</dbReference>
<dbReference type="SUPFAM" id="SSF52540">
    <property type="entry name" value="P-loop containing nucleoside triphosphate hydrolases"/>
    <property type="match status" value="1"/>
</dbReference>
<evidence type="ECO:0000256" key="1">
    <source>
        <dbReference type="ARBA" id="ARBA00022448"/>
    </source>
</evidence>
<dbReference type="PROSITE" id="PS50893">
    <property type="entry name" value="ABC_TRANSPORTER_2"/>
    <property type="match status" value="1"/>
</dbReference>
<dbReference type="STRING" id="880072.Desac_2221"/>
<dbReference type="CDD" id="cd03255">
    <property type="entry name" value="ABC_MJ0796_LolCDE_FtsE"/>
    <property type="match status" value="1"/>
</dbReference>
<keyword evidence="6" id="KW-0378">Hydrolase</keyword>
<dbReference type="PANTHER" id="PTHR24220:SF86">
    <property type="entry name" value="ABC TRANSPORTER ABCH.1"/>
    <property type="match status" value="1"/>
</dbReference>
<dbReference type="GO" id="GO:0005886">
    <property type="term" value="C:plasma membrane"/>
    <property type="evidence" value="ECO:0007669"/>
    <property type="project" value="TreeGrafter"/>
</dbReference>
<dbReference type="EMBL" id="CP002629">
    <property type="protein sequence ID" value="AEB10049.1"/>
    <property type="molecule type" value="Genomic_DNA"/>
</dbReference>
<protein>
    <submittedName>
        <fullName evidence="6">Phosphonate-transporting ATPase</fullName>
        <ecNumber evidence="6">3.6.3.28</ecNumber>
    </submittedName>
</protein>
<accession>F2NFD0</accession>
<evidence type="ECO:0000313" key="6">
    <source>
        <dbReference type="EMBL" id="AEB10049.1"/>
    </source>
</evidence>
<dbReference type="InterPro" id="IPR017911">
    <property type="entry name" value="MacB-like_ATP-bd"/>
</dbReference>
<sequence length="224" mass="24385">MLITLHNITKIYRPGAYQIYALQGISLGVPPGEFLAVMGPSGSGKSTLLHILGCMDQPTAGEYYLAGQMISNLSAKSLAKIRNKKIGMVFQSFFMLPRFTALDNVALPLMYADTNGKSEREMAGAALAKVGLADRAHHLPQQLSGGQQQRVSLARALVNNPELLLADEPTGNLDRETGFQIMKLLIQLNQSQGLSIVMVTHDLEMAAFADRRIVLRDGFIISES</sequence>
<keyword evidence="7" id="KW-1185">Reference proteome</keyword>
<evidence type="ECO:0000256" key="2">
    <source>
        <dbReference type="ARBA" id="ARBA00022741"/>
    </source>
</evidence>
<reference evidence="6 7" key="1">
    <citation type="journal article" date="2011" name="Stand. Genomic Sci.">
        <title>Complete genome sequence of the acetate-degrading sulfate reducer Desulfobacca acetoxidans type strain (ASRB2).</title>
        <authorList>
            <person name="Goker M."/>
            <person name="Teshima H."/>
            <person name="Lapidus A."/>
            <person name="Nolan M."/>
            <person name="Lucas S."/>
            <person name="Hammon N."/>
            <person name="Deshpande S."/>
            <person name="Cheng J.F."/>
            <person name="Tapia R."/>
            <person name="Han C."/>
            <person name="Goodwin L."/>
            <person name="Pitluck S."/>
            <person name="Huntemann M."/>
            <person name="Liolios K."/>
            <person name="Ivanova N."/>
            <person name="Pagani I."/>
            <person name="Mavromatis K."/>
            <person name="Ovchinikova G."/>
            <person name="Pati A."/>
            <person name="Chen A."/>
            <person name="Palaniappan K."/>
            <person name="Land M."/>
            <person name="Hauser L."/>
            <person name="Brambilla E.M."/>
            <person name="Rohde M."/>
            <person name="Spring S."/>
            <person name="Detter J.C."/>
            <person name="Woyke T."/>
            <person name="Bristow J."/>
            <person name="Eisen J.A."/>
            <person name="Markowitz V."/>
            <person name="Hugenholtz P."/>
            <person name="Kyrpides N.C."/>
            <person name="Klenk H.P."/>
        </authorList>
    </citation>
    <scope>NUCLEOTIDE SEQUENCE [LARGE SCALE GENOMIC DNA]</scope>
    <source>
        <strain evidence="7">ATCC 700848 / DSM 11109 / ASRB2</strain>
    </source>
</reference>
<evidence type="ECO:0000259" key="5">
    <source>
        <dbReference type="PROSITE" id="PS50893"/>
    </source>
</evidence>
<feature type="domain" description="ABC transporter" evidence="5">
    <location>
        <begin position="3"/>
        <end position="224"/>
    </location>
</feature>
<dbReference type="GO" id="GO:0016887">
    <property type="term" value="F:ATP hydrolysis activity"/>
    <property type="evidence" value="ECO:0007669"/>
    <property type="project" value="InterPro"/>
</dbReference>
<dbReference type="GO" id="GO:0098796">
    <property type="term" value="C:membrane protein complex"/>
    <property type="evidence" value="ECO:0007669"/>
    <property type="project" value="UniProtKB-ARBA"/>
</dbReference>
<reference evidence="7" key="2">
    <citation type="submission" date="2011-03" db="EMBL/GenBank/DDBJ databases">
        <title>The complete genome of Desulfobacca acetoxidans DSM 11109.</title>
        <authorList>
            <consortium name="US DOE Joint Genome Institute (JGI-PGF)"/>
            <person name="Lucas S."/>
            <person name="Copeland A."/>
            <person name="Lapidus A."/>
            <person name="Bruce D."/>
            <person name="Goodwin L."/>
            <person name="Pitluck S."/>
            <person name="Peters L."/>
            <person name="Kyrpides N."/>
            <person name="Mavromatis K."/>
            <person name="Ivanova N."/>
            <person name="Ovchinnikova G."/>
            <person name="Teshima H."/>
            <person name="Detter J.C."/>
            <person name="Han C."/>
            <person name="Land M."/>
            <person name="Hauser L."/>
            <person name="Markowitz V."/>
            <person name="Cheng J.-F."/>
            <person name="Hugenholtz P."/>
            <person name="Woyke T."/>
            <person name="Wu D."/>
            <person name="Spring S."/>
            <person name="Schueler E."/>
            <person name="Brambilla E."/>
            <person name="Klenk H.-P."/>
            <person name="Eisen J.A."/>
        </authorList>
    </citation>
    <scope>NUCLEOTIDE SEQUENCE [LARGE SCALE GENOMIC DNA]</scope>
    <source>
        <strain evidence="7">ATCC 700848 / DSM 11109 / ASRB2</strain>
    </source>
</reference>
<gene>
    <name evidence="6" type="ordered locus">Desac_2221</name>
</gene>
<comment type="similarity">
    <text evidence="4">Belongs to the ABC transporter superfamily. Macrolide exporter (TC 3.A.1.122) family.</text>
</comment>
<evidence type="ECO:0000256" key="3">
    <source>
        <dbReference type="ARBA" id="ARBA00022840"/>
    </source>
</evidence>
<keyword evidence="3" id="KW-0067">ATP-binding</keyword>
<dbReference type="EC" id="3.6.3.28" evidence="6"/>